<name>A0ABY5SFC8_9BACL</name>
<sequence length="379" mass="43142">MNDFEPEWYAKLKSGPHKQRTFTAAKMQAIEKEASRITGKQGRKKLRWIPAACACIAVSIVVMGLLPQGSYTGWIRSLIDRTSEPMVPTKPEPAPTPEPPVDDPQPEDDAPLTGYLKDQLPFNTESTALTLSVHDSLNNKDIEIPSERQYVILQNFNWLELEKSKAAELDSAADGLRSDRSVTIRIQENDETYEIPYWPNTNTFEWRGSHFYADSQVLRMMSGLLEPDSQLGRIDRIEEQARMEMEQHGAVNHETVYKSDRLEVNGKDINGWESELMKQQTGRQSGLKYYDDSLRKIADVREMNEDIIAFGGAVFFYSDRYATKGGVKVGLTQAEVLDKLGEPNSKTTSKWSYRIGDYLKFHLYFDQGKVVYISLLLPL</sequence>
<dbReference type="EMBL" id="CP091430">
    <property type="protein sequence ID" value="UVI32672.1"/>
    <property type="molecule type" value="Genomic_DNA"/>
</dbReference>
<reference evidence="3" key="1">
    <citation type="submission" date="2022-01" db="EMBL/GenBank/DDBJ databases">
        <title>Paenibacillus spongiae sp. nov., isolated from marine sponge.</title>
        <authorList>
            <person name="Li Z."/>
            <person name="Zhang M."/>
        </authorList>
    </citation>
    <scope>NUCLEOTIDE SEQUENCE</scope>
    <source>
        <strain evidence="3">PHS-Z3</strain>
    </source>
</reference>
<organism evidence="3 4">
    <name type="scientific">Paenibacillus spongiae</name>
    <dbReference type="NCBI Taxonomy" id="2909671"/>
    <lineage>
        <taxon>Bacteria</taxon>
        <taxon>Bacillati</taxon>
        <taxon>Bacillota</taxon>
        <taxon>Bacilli</taxon>
        <taxon>Bacillales</taxon>
        <taxon>Paenibacillaceae</taxon>
        <taxon>Paenibacillus</taxon>
    </lineage>
</organism>
<feature type="compositionally biased region" description="Acidic residues" evidence="1">
    <location>
        <begin position="100"/>
        <end position="110"/>
    </location>
</feature>
<accession>A0ABY5SFC8</accession>
<feature type="transmembrane region" description="Helical" evidence="2">
    <location>
        <begin position="46"/>
        <end position="66"/>
    </location>
</feature>
<evidence type="ECO:0000313" key="4">
    <source>
        <dbReference type="Proteomes" id="UP001057877"/>
    </source>
</evidence>
<protein>
    <submittedName>
        <fullName evidence="3">DUF2845 domain-containing protein</fullName>
    </submittedName>
</protein>
<dbReference type="RefSeq" id="WP_258388721.1">
    <property type="nucleotide sequence ID" value="NZ_CP091430.1"/>
</dbReference>
<proteinExistence type="predicted"/>
<feature type="compositionally biased region" description="Pro residues" evidence="1">
    <location>
        <begin position="88"/>
        <end position="99"/>
    </location>
</feature>
<evidence type="ECO:0000313" key="3">
    <source>
        <dbReference type="EMBL" id="UVI32672.1"/>
    </source>
</evidence>
<keyword evidence="2" id="KW-0812">Transmembrane</keyword>
<evidence type="ECO:0000256" key="2">
    <source>
        <dbReference type="SAM" id="Phobius"/>
    </source>
</evidence>
<keyword evidence="4" id="KW-1185">Reference proteome</keyword>
<keyword evidence="2" id="KW-0472">Membrane</keyword>
<dbReference type="Proteomes" id="UP001057877">
    <property type="component" value="Chromosome"/>
</dbReference>
<gene>
    <name evidence="3" type="ORF">L1F29_12970</name>
</gene>
<feature type="region of interest" description="Disordered" evidence="1">
    <location>
        <begin position="84"/>
        <end position="115"/>
    </location>
</feature>
<keyword evidence="2" id="KW-1133">Transmembrane helix</keyword>
<evidence type="ECO:0000256" key="1">
    <source>
        <dbReference type="SAM" id="MobiDB-lite"/>
    </source>
</evidence>